<dbReference type="PANTHER" id="PTHR46901">
    <property type="entry name" value="GH04942P"/>
    <property type="match status" value="1"/>
</dbReference>
<protein>
    <recommendedName>
        <fullName evidence="1">DOMON domain-containing protein</fullName>
    </recommendedName>
</protein>
<organism>
    <name type="scientific">Branchiostoma floridae</name>
    <name type="common">Florida lancelet</name>
    <name type="synonym">Amphioxus</name>
    <dbReference type="NCBI Taxonomy" id="7739"/>
    <lineage>
        <taxon>Eukaryota</taxon>
        <taxon>Metazoa</taxon>
        <taxon>Chordata</taxon>
        <taxon>Cephalochordata</taxon>
        <taxon>Leptocardii</taxon>
        <taxon>Amphioxiformes</taxon>
        <taxon>Branchiostomatidae</taxon>
        <taxon>Branchiostoma</taxon>
    </lineage>
</organism>
<dbReference type="SMART" id="SM00664">
    <property type="entry name" value="DoH"/>
    <property type="match status" value="2"/>
</dbReference>
<dbReference type="InterPro" id="IPR005018">
    <property type="entry name" value="DOMON_domain"/>
</dbReference>
<dbReference type="eggNOG" id="KOG4293">
    <property type="taxonomic scope" value="Eukaryota"/>
</dbReference>
<dbReference type="PROSITE" id="PS50836">
    <property type="entry name" value="DOMON"/>
    <property type="match status" value="2"/>
</dbReference>
<proteinExistence type="predicted"/>
<dbReference type="SUPFAM" id="SSF49344">
    <property type="entry name" value="CBD9-like"/>
    <property type="match status" value="1"/>
</dbReference>
<name>C3Y6C2_BRAFL</name>
<dbReference type="EMBL" id="GG666487">
    <property type="protein sequence ID" value="EEN64519.1"/>
    <property type="molecule type" value="Genomic_DNA"/>
</dbReference>
<dbReference type="CDD" id="cd09631">
    <property type="entry name" value="DOMON_DOH"/>
    <property type="match status" value="2"/>
</dbReference>
<dbReference type="STRING" id="7739.C3Y6C2"/>
<dbReference type="PANTHER" id="PTHR46901:SF2">
    <property type="entry name" value="GH04942P"/>
    <property type="match status" value="1"/>
</dbReference>
<evidence type="ECO:0000313" key="2">
    <source>
        <dbReference type="EMBL" id="EEN64519.1"/>
    </source>
</evidence>
<sequence>MDCTDMVIVVTRGDLYRVDDCYTRDRSTPRRDRWYGSGGGDSLTAAIAREENGVITARFRKKLHADESQDHGIDMLPMHVIWARGQEPGGYSHVPNSAIETCAVSDYAYYQPDELKYHGTAQTQRGALTMNFFENPDSPSGSTECLGSYSSPGGCQGTACDYSASWWYDETTDKIMFDVMGRQTSDRWIGLGFSTDQSMTDADAVVGWWNDDGTVTITDRWLSAKSTTGVGVDDSDDLEGKEGSYIDGVLRIKFTRARATGDDSDLSFADNCLHMFFAQGGTFNQGDLSITKHEATPIVSANEICIARCVSGSGVPTVSWALLVSLLAATTYSLRW</sequence>
<feature type="domain" description="DOMON" evidence="1">
    <location>
        <begin position="1"/>
        <end position="85"/>
    </location>
</feature>
<dbReference type="Gene3D" id="2.60.40.1210">
    <property type="entry name" value="Cellobiose dehydrogenase, cytochrome domain"/>
    <property type="match status" value="1"/>
</dbReference>
<dbReference type="AlphaFoldDB" id="C3Y6C2"/>
<gene>
    <name evidence="2" type="ORF">BRAFLDRAFT_126629</name>
</gene>
<evidence type="ECO:0000259" key="1">
    <source>
        <dbReference type="PROSITE" id="PS50836"/>
    </source>
</evidence>
<dbReference type="InterPro" id="IPR045266">
    <property type="entry name" value="DOH_DOMON"/>
</dbReference>
<accession>C3Y6C2</accession>
<dbReference type="Pfam" id="PF03351">
    <property type="entry name" value="DOMON"/>
    <property type="match status" value="2"/>
</dbReference>
<dbReference type="InParanoid" id="C3Y6C2"/>
<reference evidence="2" key="1">
    <citation type="journal article" date="2008" name="Nature">
        <title>The amphioxus genome and the evolution of the chordate karyotype.</title>
        <authorList>
            <consortium name="US DOE Joint Genome Institute (JGI-PGF)"/>
            <person name="Putnam N.H."/>
            <person name="Butts T."/>
            <person name="Ferrier D.E.K."/>
            <person name="Furlong R.F."/>
            <person name="Hellsten U."/>
            <person name="Kawashima T."/>
            <person name="Robinson-Rechavi M."/>
            <person name="Shoguchi E."/>
            <person name="Terry A."/>
            <person name="Yu J.-K."/>
            <person name="Benito-Gutierrez E.L."/>
            <person name="Dubchak I."/>
            <person name="Garcia-Fernandez J."/>
            <person name="Gibson-Brown J.J."/>
            <person name="Grigoriev I.V."/>
            <person name="Horton A.C."/>
            <person name="de Jong P.J."/>
            <person name="Jurka J."/>
            <person name="Kapitonov V.V."/>
            <person name="Kohara Y."/>
            <person name="Kuroki Y."/>
            <person name="Lindquist E."/>
            <person name="Lucas S."/>
            <person name="Osoegawa K."/>
            <person name="Pennacchio L.A."/>
            <person name="Salamov A.A."/>
            <person name="Satou Y."/>
            <person name="Sauka-Spengler T."/>
            <person name="Schmutz J."/>
            <person name="Shin-I T."/>
            <person name="Toyoda A."/>
            <person name="Bronner-Fraser M."/>
            <person name="Fujiyama A."/>
            <person name="Holland L.Z."/>
            <person name="Holland P.W.H."/>
            <person name="Satoh N."/>
            <person name="Rokhsar D.S."/>
        </authorList>
    </citation>
    <scope>NUCLEOTIDE SEQUENCE [LARGE SCALE GENOMIC DNA]</scope>
    <source>
        <strain evidence="2">S238N-H82</strain>
        <tissue evidence="2">Testes</tissue>
    </source>
</reference>
<feature type="domain" description="DOMON" evidence="1">
    <location>
        <begin position="160"/>
        <end position="280"/>
    </location>
</feature>